<dbReference type="InterPro" id="IPR052155">
    <property type="entry name" value="Biofilm_reg_signaling"/>
</dbReference>
<keyword evidence="1" id="KW-0472">Membrane</keyword>
<sequence>MENAPTSPEDFALLYTEFAQRFDGLNRSFTSYPYHDQHLFNSSGWCMYRVIECLTQEHSFWLVAVAAMVCVVGSSLSVTLLRRVLIVKHKIKTIQVALAGAMTGATIWATHFIAMLAYDPGLPHAFEPVLTAVSLVISVLGALGANFTMAYMKTRTRFVFAGIMFGTTVSAMHYVGMSAYMLPGTLDWHATTVFVSICLGAGFGAIAYHRIAYPWTRYCTAGGITAMVLGICTMHFVGMGSFSISLSPLYEVPDQVFSDHILGLIVILVALFVFVMGYAALNIEQGLSQHANQQMQSAAMKDILTNLPNRHALHVALEKWTTALKGDLTDHVAVFTVNIDAFKHINELYGRASGDIVLSKIAQRIGEELQHEDTLFRAGGDEFVIVSRGFRRMGQVTSMADRISAYLKEPLNVGDNPILVTASMGVSSSLQDGRDMDTLLQNSGIAMFYAKANPDVDVQIFDADMQKQSRARLEIQTDLRQAAARGELELVYQKQNELPSRDLVGFEVLLRWNHPTRGRVSPAEFIPIAEETGLIRDIGLWVLRTACEEAVQWPIPLSIAVNVAPQQLVQPSFIESVSDILFETRLAPERLELEVTEASIIDDENHTLRVMHRLKAMGLRIAMDDFGTGYSSLNTLQSFPFDKIKMDRSFVQEIHINPKRAAIAKATMLIGDALQIPVLAEGTEVEEELVFLEDAGCAYVQGFYFGTPLPLTDLHNLLAGIAQKEAS</sequence>
<evidence type="ECO:0000259" key="3">
    <source>
        <dbReference type="PROSITE" id="PS50887"/>
    </source>
</evidence>
<dbReference type="PANTHER" id="PTHR44757">
    <property type="entry name" value="DIGUANYLATE CYCLASE DGCP"/>
    <property type="match status" value="1"/>
</dbReference>
<feature type="transmembrane region" description="Helical" evidence="1">
    <location>
        <begin position="220"/>
        <end position="241"/>
    </location>
</feature>
<dbReference type="AlphaFoldDB" id="A0A2R8BAV8"/>
<dbReference type="Gene3D" id="3.30.70.270">
    <property type="match status" value="1"/>
</dbReference>
<dbReference type="Pfam" id="PF00990">
    <property type="entry name" value="GGDEF"/>
    <property type="match status" value="1"/>
</dbReference>
<keyword evidence="1" id="KW-0812">Transmembrane</keyword>
<dbReference type="InterPro" id="IPR000160">
    <property type="entry name" value="GGDEF_dom"/>
</dbReference>
<dbReference type="Pfam" id="PF03707">
    <property type="entry name" value="MHYT"/>
    <property type="match status" value="3"/>
</dbReference>
<evidence type="ECO:0000259" key="4">
    <source>
        <dbReference type="PROSITE" id="PS50924"/>
    </source>
</evidence>
<feature type="transmembrane region" description="Helical" evidence="1">
    <location>
        <begin position="60"/>
        <end position="81"/>
    </location>
</feature>
<gene>
    <name evidence="5" type="ORF">ASD8599_00930</name>
</gene>
<feature type="domain" description="GGDEF" evidence="3">
    <location>
        <begin position="330"/>
        <end position="463"/>
    </location>
</feature>
<feature type="domain" description="MHYT" evidence="4">
    <location>
        <begin position="58"/>
        <end position="245"/>
    </location>
</feature>
<accession>A0A2R8BAV8</accession>
<dbReference type="GO" id="GO:0016020">
    <property type="term" value="C:membrane"/>
    <property type="evidence" value="ECO:0007669"/>
    <property type="project" value="UniProtKB-UniRule"/>
</dbReference>
<dbReference type="SUPFAM" id="SSF55073">
    <property type="entry name" value="Nucleotide cyclase"/>
    <property type="match status" value="1"/>
</dbReference>
<evidence type="ECO:0000313" key="6">
    <source>
        <dbReference type="Proteomes" id="UP000244880"/>
    </source>
</evidence>
<evidence type="ECO:0000313" key="5">
    <source>
        <dbReference type="EMBL" id="SPH20191.1"/>
    </source>
</evidence>
<proteinExistence type="predicted"/>
<reference evidence="5 6" key="1">
    <citation type="submission" date="2018-03" db="EMBL/GenBank/DDBJ databases">
        <authorList>
            <person name="Keele B.F."/>
        </authorList>
    </citation>
    <scope>NUCLEOTIDE SEQUENCE [LARGE SCALE GENOMIC DNA]</scope>
    <source>
        <strain evidence="5 6">CECT 8599</strain>
    </source>
</reference>
<dbReference type="CDD" id="cd01949">
    <property type="entry name" value="GGDEF"/>
    <property type="match status" value="1"/>
</dbReference>
<organism evidence="5 6">
    <name type="scientific">Ascidiaceihabitans donghaensis</name>
    <dbReference type="NCBI Taxonomy" id="1510460"/>
    <lineage>
        <taxon>Bacteria</taxon>
        <taxon>Pseudomonadati</taxon>
        <taxon>Pseudomonadota</taxon>
        <taxon>Alphaproteobacteria</taxon>
        <taxon>Rhodobacterales</taxon>
        <taxon>Paracoccaceae</taxon>
        <taxon>Ascidiaceihabitans</taxon>
    </lineage>
</organism>
<dbReference type="PROSITE" id="PS50924">
    <property type="entry name" value="MHYT"/>
    <property type="match status" value="1"/>
</dbReference>
<dbReference type="SUPFAM" id="SSF141868">
    <property type="entry name" value="EAL domain-like"/>
    <property type="match status" value="1"/>
</dbReference>
<evidence type="ECO:0000256" key="1">
    <source>
        <dbReference type="PROSITE-ProRule" id="PRU00244"/>
    </source>
</evidence>
<dbReference type="CDD" id="cd01948">
    <property type="entry name" value="EAL"/>
    <property type="match status" value="1"/>
</dbReference>
<dbReference type="PANTHER" id="PTHR44757:SF2">
    <property type="entry name" value="BIOFILM ARCHITECTURE MAINTENANCE PROTEIN MBAA"/>
    <property type="match status" value="1"/>
</dbReference>
<feature type="transmembrane region" description="Helical" evidence="1">
    <location>
        <begin position="129"/>
        <end position="151"/>
    </location>
</feature>
<name>A0A2R8BAV8_9RHOB</name>
<dbReference type="InterPro" id="IPR001633">
    <property type="entry name" value="EAL_dom"/>
</dbReference>
<keyword evidence="1" id="KW-1133">Transmembrane helix</keyword>
<dbReference type="Pfam" id="PF00563">
    <property type="entry name" value="EAL"/>
    <property type="match status" value="1"/>
</dbReference>
<dbReference type="SMART" id="SM00267">
    <property type="entry name" value="GGDEF"/>
    <property type="match status" value="1"/>
</dbReference>
<dbReference type="InterPro" id="IPR005330">
    <property type="entry name" value="MHYT_dom"/>
</dbReference>
<dbReference type="InterPro" id="IPR035919">
    <property type="entry name" value="EAL_sf"/>
</dbReference>
<dbReference type="Gene3D" id="3.20.20.450">
    <property type="entry name" value="EAL domain"/>
    <property type="match status" value="1"/>
</dbReference>
<dbReference type="PROSITE" id="PS50883">
    <property type="entry name" value="EAL"/>
    <property type="match status" value="1"/>
</dbReference>
<dbReference type="PROSITE" id="PS50887">
    <property type="entry name" value="GGDEF"/>
    <property type="match status" value="1"/>
</dbReference>
<feature type="transmembrane region" description="Helical" evidence="1">
    <location>
        <begin position="261"/>
        <end position="281"/>
    </location>
</feature>
<feature type="transmembrane region" description="Helical" evidence="1">
    <location>
        <begin position="158"/>
        <end position="182"/>
    </location>
</feature>
<dbReference type="NCBIfam" id="TIGR00254">
    <property type="entry name" value="GGDEF"/>
    <property type="match status" value="1"/>
</dbReference>
<dbReference type="InterPro" id="IPR043128">
    <property type="entry name" value="Rev_trsase/Diguanyl_cyclase"/>
</dbReference>
<feature type="domain" description="EAL" evidence="2">
    <location>
        <begin position="472"/>
        <end position="722"/>
    </location>
</feature>
<dbReference type="EMBL" id="OMOR01000001">
    <property type="protein sequence ID" value="SPH20191.1"/>
    <property type="molecule type" value="Genomic_DNA"/>
</dbReference>
<keyword evidence="6" id="KW-1185">Reference proteome</keyword>
<feature type="transmembrane region" description="Helical" evidence="1">
    <location>
        <begin position="188"/>
        <end position="208"/>
    </location>
</feature>
<protein>
    <submittedName>
        <fullName evidence="5">Putative signaling protein</fullName>
    </submittedName>
</protein>
<dbReference type="InterPro" id="IPR029787">
    <property type="entry name" value="Nucleotide_cyclase"/>
</dbReference>
<dbReference type="RefSeq" id="WP_245925923.1">
    <property type="nucleotide sequence ID" value="NZ_OMOR01000001.1"/>
</dbReference>
<dbReference type="SMART" id="SM00052">
    <property type="entry name" value="EAL"/>
    <property type="match status" value="1"/>
</dbReference>
<evidence type="ECO:0000259" key="2">
    <source>
        <dbReference type="PROSITE" id="PS50883"/>
    </source>
</evidence>
<feature type="transmembrane region" description="Helical" evidence="1">
    <location>
        <begin position="93"/>
        <end position="117"/>
    </location>
</feature>
<dbReference type="Proteomes" id="UP000244880">
    <property type="component" value="Unassembled WGS sequence"/>
</dbReference>